<dbReference type="Proteomes" id="UP000199690">
    <property type="component" value="Unassembled WGS sequence"/>
</dbReference>
<evidence type="ECO:0000259" key="2">
    <source>
        <dbReference type="Pfam" id="PF13556"/>
    </source>
</evidence>
<evidence type="ECO:0000313" key="6">
    <source>
        <dbReference type="Proteomes" id="UP000236729"/>
    </source>
</evidence>
<accession>A0A1H6BT01</accession>
<accession>A0A1I1GY42</accession>
<dbReference type="EMBL" id="FOME01000001">
    <property type="protein sequence ID" value="SFC14083.1"/>
    <property type="molecule type" value="Genomic_DNA"/>
</dbReference>
<name>A0A1H6BT01_9PSEU</name>
<feature type="domain" description="PucR C-terminal helix-turn-helix" evidence="2">
    <location>
        <begin position="422"/>
        <end position="479"/>
    </location>
</feature>
<evidence type="ECO:0000313" key="3">
    <source>
        <dbReference type="EMBL" id="SEG63557.1"/>
    </source>
</evidence>
<dbReference type="InterPro" id="IPR051448">
    <property type="entry name" value="CdaR-like_regulators"/>
</dbReference>
<dbReference type="PANTHER" id="PTHR33744:SF1">
    <property type="entry name" value="DNA-BINDING TRANSCRIPTIONAL ACTIVATOR ADER"/>
    <property type="match status" value="1"/>
</dbReference>
<dbReference type="Proteomes" id="UP000236729">
    <property type="component" value="Unassembled WGS sequence"/>
</dbReference>
<feature type="domain" description="Purine catabolism PurC-like" evidence="1">
    <location>
        <begin position="13"/>
        <end position="122"/>
    </location>
</feature>
<dbReference type="Pfam" id="PF13556">
    <property type="entry name" value="HTH_30"/>
    <property type="match status" value="1"/>
</dbReference>
<dbReference type="RefSeq" id="WP_093344590.1">
    <property type="nucleotide sequence ID" value="NZ_FNVB01000004.1"/>
</dbReference>
<dbReference type="PANTHER" id="PTHR33744">
    <property type="entry name" value="CARBOHYDRATE DIACID REGULATOR"/>
    <property type="match status" value="1"/>
</dbReference>
<dbReference type="Gene3D" id="1.10.10.2840">
    <property type="entry name" value="PucR C-terminal helix-turn-helix domain"/>
    <property type="match status" value="1"/>
</dbReference>
<dbReference type="InterPro" id="IPR025736">
    <property type="entry name" value="PucR_C-HTH_dom"/>
</dbReference>
<dbReference type="EMBL" id="FNVB01000004">
    <property type="protein sequence ID" value="SEG63557.1"/>
    <property type="molecule type" value="Genomic_DNA"/>
</dbReference>
<reference evidence="3" key="1">
    <citation type="submission" date="2016-10" db="EMBL/GenBank/DDBJ databases">
        <authorList>
            <person name="de Groot N.N."/>
        </authorList>
    </citation>
    <scope>NUCLEOTIDE SEQUENCE [LARGE SCALE GENOMIC DNA]</scope>
    <source>
        <strain evidence="3">ATCC 20501</strain>
    </source>
</reference>
<dbReference type="InterPro" id="IPR042070">
    <property type="entry name" value="PucR_C-HTH_sf"/>
</dbReference>
<proteinExistence type="predicted"/>
<evidence type="ECO:0000313" key="5">
    <source>
        <dbReference type="Proteomes" id="UP000199690"/>
    </source>
</evidence>
<organism evidence="3 6">
    <name type="scientific">Saccharopolyspora kobensis</name>
    <dbReference type="NCBI Taxonomy" id="146035"/>
    <lineage>
        <taxon>Bacteria</taxon>
        <taxon>Bacillati</taxon>
        <taxon>Actinomycetota</taxon>
        <taxon>Actinomycetes</taxon>
        <taxon>Pseudonocardiales</taxon>
        <taxon>Pseudonocardiaceae</taxon>
        <taxon>Saccharopolyspora</taxon>
    </lineage>
</organism>
<dbReference type="InterPro" id="IPR012914">
    <property type="entry name" value="PucR_dom"/>
</dbReference>
<protein>
    <submittedName>
        <fullName evidence="3">Purine catabolism regulatory protein</fullName>
    </submittedName>
</protein>
<dbReference type="AlphaFoldDB" id="A0A1H6BT01"/>
<sequence>MPLTLRDLVAGTALGLTARAGEQALDRPIAWVHTSELADPAPFLEGGELLLTTGLALGAADCAVLVERLTSVGAAGLGFGVGLSHQEIPAELVGAAERAGLPLLEVPRPTPFIAISKAVSHAVAADEYASLRRTSRAQHELAQAAGTTNGINALVRKLARLLDAWVLLLDPSGRLLHSAPVAAGSRLRQLTSEVDKMRAKRGLAAAGFPLGDQEVSMQALGGRARGFLVVGRDGPFATTDHHVINSAASLLTLALEQVEALGSARRRLRSGFLELMLRGEPVRDVLGDLHAELPPEPFRVVVLLGARDRDELVARLAADQPSAPVYLAERGDAVVGLVADDALDWLTGQSGLAVGVSEPSTAAGLAEGLRQAEQAAQVAKRGDVAVRFSELAGRGLLDLVPAGDAQAFAEAVLAPLRDQEVLLRSLQAWLAHHGQWDPAASRLGVHRHTLRNRVHKVEELLGRSLDQPGVRAELWLALQVLGASTNC</sequence>
<keyword evidence="5" id="KW-1185">Reference proteome</keyword>
<gene>
    <name evidence="3" type="ORF">SAMN02982929_02808</name>
    <name evidence="4" type="ORF">SAMN05216506_10147</name>
</gene>
<evidence type="ECO:0000313" key="4">
    <source>
        <dbReference type="EMBL" id="SFC14083.1"/>
    </source>
</evidence>
<dbReference type="Pfam" id="PF07905">
    <property type="entry name" value="PucR"/>
    <property type="match status" value="1"/>
</dbReference>
<reference evidence="5 6" key="2">
    <citation type="submission" date="2016-10" db="EMBL/GenBank/DDBJ databases">
        <authorList>
            <person name="Varghese N."/>
            <person name="Submissions S."/>
        </authorList>
    </citation>
    <scope>NUCLEOTIDE SEQUENCE [LARGE SCALE GENOMIC DNA]</scope>
    <source>
        <strain evidence="6">ATCC 20501</strain>
        <strain evidence="4 5">CGMCC 4.3529</strain>
    </source>
</reference>
<evidence type="ECO:0000259" key="1">
    <source>
        <dbReference type="Pfam" id="PF07905"/>
    </source>
</evidence>
<dbReference type="SMR" id="A0A1H6BT01"/>